<reference evidence="1" key="2">
    <citation type="journal article" date="2015" name="Data Brief">
        <title>Shoot transcriptome of the giant reed, Arundo donax.</title>
        <authorList>
            <person name="Barrero R.A."/>
            <person name="Guerrero F.D."/>
            <person name="Moolhuijzen P."/>
            <person name="Goolsby J.A."/>
            <person name="Tidwell J."/>
            <person name="Bellgard S.E."/>
            <person name="Bellgard M.I."/>
        </authorList>
    </citation>
    <scope>NUCLEOTIDE SEQUENCE</scope>
    <source>
        <tissue evidence="1">Shoot tissue taken approximately 20 cm above the soil surface</tissue>
    </source>
</reference>
<name>A0A0A8YFC1_ARUDO</name>
<proteinExistence type="predicted"/>
<organism evidence="1">
    <name type="scientific">Arundo donax</name>
    <name type="common">Giant reed</name>
    <name type="synonym">Donax arundinaceus</name>
    <dbReference type="NCBI Taxonomy" id="35708"/>
    <lineage>
        <taxon>Eukaryota</taxon>
        <taxon>Viridiplantae</taxon>
        <taxon>Streptophyta</taxon>
        <taxon>Embryophyta</taxon>
        <taxon>Tracheophyta</taxon>
        <taxon>Spermatophyta</taxon>
        <taxon>Magnoliopsida</taxon>
        <taxon>Liliopsida</taxon>
        <taxon>Poales</taxon>
        <taxon>Poaceae</taxon>
        <taxon>PACMAD clade</taxon>
        <taxon>Arundinoideae</taxon>
        <taxon>Arundineae</taxon>
        <taxon>Arundo</taxon>
    </lineage>
</organism>
<dbReference type="AlphaFoldDB" id="A0A0A8YFC1"/>
<evidence type="ECO:0000313" key="1">
    <source>
        <dbReference type="EMBL" id="JAD23965.1"/>
    </source>
</evidence>
<protein>
    <submittedName>
        <fullName evidence="1">Uncharacterized protein</fullName>
    </submittedName>
</protein>
<reference evidence="1" key="1">
    <citation type="submission" date="2014-09" db="EMBL/GenBank/DDBJ databases">
        <authorList>
            <person name="Magalhaes I.L.F."/>
            <person name="Oliveira U."/>
            <person name="Santos F.R."/>
            <person name="Vidigal T.H.D.A."/>
            <person name="Brescovit A.D."/>
            <person name="Santos A.J."/>
        </authorList>
    </citation>
    <scope>NUCLEOTIDE SEQUENCE</scope>
    <source>
        <tissue evidence="1">Shoot tissue taken approximately 20 cm above the soil surface</tissue>
    </source>
</reference>
<accession>A0A0A8YFC1</accession>
<dbReference type="EMBL" id="GBRH01273930">
    <property type="protein sequence ID" value="JAD23965.1"/>
    <property type="molecule type" value="Transcribed_RNA"/>
</dbReference>
<sequence length="46" mass="5091">MIPNPLLSTSSNPKFFSFIPSTSTTSNPPSPPHLTLPLYTFDRCHT</sequence>